<evidence type="ECO:0000256" key="3">
    <source>
        <dbReference type="ARBA" id="ARBA00022692"/>
    </source>
</evidence>
<evidence type="ECO:0000256" key="1">
    <source>
        <dbReference type="ARBA" id="ARBA00004370"/>
    </source>
</evidence>
<evidence type="ECO:0000313" key="8">
    <source>
        <dbReference type="EMBL" id="BAU99155.1"/>
    </source>
</evidence>
<gene>
    <name evidence="8" type="ORF">AUMI_16130</name>
</gene>
<dbReference type="Proteomes" id="UP000243847">
    <property type="component" value="Chromosome sequence1"/>
</dbReference>
<dbReference type="PROSITE" id="PS50895">
    <property type="entry name" value="SURF1"/>
    <property type="match status" value="1"/>
</dbReference>
<dbReference type="EMBL" id="AP017457">
    <property type="protein sequence ID" value="BAU99155.1"/>
    <property type="molecule type" value="Genomic_DNA"/>
</dbReference>
<evidence type="ECO:0000256" key="7">
    <source>
        <dbReference type="SAM" id="MobiDB-lite"/>
    </source>
</evidence>
<proteinExistence type="inferred from homology"/>
<dbReference type="KEGG" id="amin:AUMI_16130"/>
<dbReference type="InterPro" id="IPR002994">
    <property type="entry name" value="Surf1/Shy1"/>
</dbReference>
<name>A0A173LW03_9MICO</name>
<keyword evidence="4 6" id="KW-1133">Transmembrane helix</keyword>
<dbReference type="OrthoDB" id="9807214at2"/>
<evidence type="ECO:0000256" key="6">
    <source>
        <dbReference type="RuleBase" id="RU363076"/>
    </source>
</evidence>
<keyword evidence="6" id="KW-1003">Cell membrane</keyword>
<feature type="transmembrane region" description="Helical" evidence="6">
    <location>
        <begin position="25"/>
        <end position="45"/>
    </location>
</feature>
<evidence type="ECO:0000313" key="9">
    <source>
        <dbReference type="Proteomes" id="UP000243847"/>
    </source>
</evidence>
<dbReference type="CDD" id="cd06662">
    <property type="entry name" value="SURF1"/>
    <property type="match status" value="1"/>
</dbReference>
<comment type="subcellular location">
    <subcellularLocation>
        <location evidence="6">Cell membrane</location>
        <topology evidence="6">Multi-pass membrane protein</topology>
    </subcellularLocation>
    <subcellularLocation>
        <location evidence="1">Membrane</location>
    </subcellularLocation>
</comment>
<feature type="compositionally biased region" description="Basic and acidic residues" evidence="7">
    <location>
        <begin position="261"/>
        <end position="271"/>
    </location>
</feature>
<evidence type="ECO:0000256" key="5">
    <source>
        <dbReference type="ARBA" id="ARBA00023136"/>
    </source>
</evidence>
<dbReference type="Pfam" id="PF02104">
    <property type="entry name" value="SURF1"/>
    <property type="match status" value="1"/>
</dbReference>
<keyword evidence="3 6" id="KW-0812">Transmembrane</keyword>
<evidence type="ECO:0000256" key="2">
    <source>
        <dbReference type="ARBA" id="ARBA00007165"/>
    </source>
</evidence>
<evidence type="ECO:0000256" key="4">
    <source>
        <dbReference type="ARBA" id="ARBA00022989"/>
    </source>
</evidence>
<sequence>MNTVPTPSEAPERVPWYAVALTKRWLTYLLLTAIFAGTCIALSTWQFNRREEAQQEISRVLSNYEASPITLSEALPTLDTFEPDDKWIPVTVTGTYLSEDQFIVRSRPREQQAGVEVLTPLLTEQGNVFVINRGWLPVLPDGTENYTLPAPPSGEVTVIARLKAGEPAIPGREAAGNQLATIELPLIAERIGYPTYTGAYGVLDSETPPPIENPPLAAKKPSLDEGAHLSYAYQWIMFGLLAFIALAWAIRNELRIRNAETDEGKARELKRQQKRAAQPTEEDIEDALLDQASR</sequence>
<dbReference type="PANTHER" id="PTHR23427:SF2">
    <property type="entry name" value="SURFEIT LOCUS PROTEIN 1"/>
    <property type="match status" value="1"/>
</dbReference>
<dbReference type="GO" id="GO:0005886">
    <property type="term" value="C:plasma membrane"/>
    <property type="evidence" value="ECO:0007669"/>
    <property type="project" value="UniProtKB-SubCell"/>
</dbReference>
<dbReference type="AlphaFoldDB" id="A0A173LW03"/>
<dbReference type="RefSeq" id="WP_096381236.1">
    <property type="nucleotide sequence ID" value="NZ_AP017457.1"/>
</dbReference>
<dbReference type="InterPro" id="IPR045214">
    <property type="entry name" value="Surf1/Surf4"/>
</dbReference>
<comment type="similarity">
    <text evidence="2 6">Belongs to the SURF1 family.</text>
</comment>
<reference evidence="8 9" key="1">
    <citation type="journal article" date="2016" name="Genome Announc.">
        <title>Complete Genome Sequence of Aurantimicrobium minutum Type Strain KNCT, a Planktonic Ultramicrobacterium Isolated from River Water.</title>
        <authorList>
            <person name="Nakai R."/>
            <person name="Fujisawa T."/>
            <person name="Nakamura Y."/>
            <person name="Nishide H."/>
            <person name="Uchiyama I."/>
            <person name="Baba T."/>
            <person name="Toyoda A."/>
            <person name="Fujiyama A."/>
            <person name="Naganuma T."/>
            <person name="Niki H."/>
        </authorList>
    </citation>
    <scope>NUCLEOTIDE SEQUENCE [LARGE SCALE GENOMIC DNA]</scope>
    <source>
        <strain evidence="8 9">KNC</strain>
    </source>
</reference>
<organism evidence="8 9">
    <name type="scientific">Aurantimicrobium minutum</name>
    <dbReference type="NCBI Taxonomy" id="708131"/>
    <lineage>
        <taxon>Bacteria</taxon>
        <taxon>Bacillati</taxon>
        <taxon>Actinomycetota</taxon>
        <taxon>Actinomycetes</taxon>
        <taxon>Micrococcales</taxon>
        <taxon>Microbacteriaceae</taxon>
        <taxon>Aurantimicrobium</taxon>
    </lineage>
</organism>
<dbReference type="PANTHER" id="PTHR23427">
    <property type="entry name" value="SURFEIT LOCUS PROTEIN"/>
    <property type="match status" value="1"/>
</dbReference>
<dbReference type="GeneID" id="80451805"/>
<feature type="region of interest" description="Disordered" evidence="7">
    <location>
        <begin position="261"/>
        <end position="294"/>
    </location>
</feature>
<keyword evidence="5 6" id="KW-0472">Membrane</keyword>
<protein>
    <recommendedName>
        <fullName evidence="6">SURF1-like protein</fullName>
    </recommendedName>
</protein>
<feature type="transmembrane region" description="Helical" evidence="6">
    <location>
        <begin position="229"/>
        <end position="250"/>
    </location>
</feature>
<accession>A0A173LW03</accession>